<dbReference type="CDD" id="cd02440">
    <property type="entry name" value="AdoMet_MTases"/>
    <property type="match status" value="1"/>
</dbReference>
<keyword evidence="1" id="KW-0489">Methyltransferase</keyword>
<dbReference type="RefSeq" id="WP_245135588.1">
    <property type="nucleotide sequence ID" value="NZ_CP128477.1"/>
</dbReference>
<protein>
    <submittedName>
        <fullName evidence="1">Class I SAM-dependent methyltransferase</fullName>
    </submittedName>
</protein>
<evidence type="ECO:0000313" key="1">
    <source>
        <dbReference type="EMBL" id="MCJ8237864.1"/>
    </source>
</evidence>
<dbReference type="GO" id="GO:0032259">
    <property type="term" value="P:methylation"/>
    <property type="evidence" value="ECO:0007669"/>
    <property type="project" value="UniProtKB-KW"/>
</dbReference>
<dbReference type="Pfam" id="PF13489">
    <property type="entry name" value="Methyltransf_23"/>
    <property type="match status" value="1"/>
</dbReference>
<proteinExistence type="predicted"/>
<sequence length="212" mass="23274">MSLSKQQKFWNRIAERYAARPLKDVAAYDAMIGDVSSHLKPADHVLELGCGTGGTAIRLAPCVSHWTATDFSAEMIRIARSKPAGDNLTFKVADAENAYDGGPFDVICAFNVLHLVENQPAALAQIFANLKPGGLLISKTWCFADLSFKFRLPFRALQSVGLFPAVKPHSISDLRQSMTDAGFEITDERLFGKHPQNPYIVARKPEPQDLAS</sequence>
<dbReference type="EMBL" id="JALAYX010000002">
    <property type="protein sequence ID" value="MCJ8237864.1"/>
    <property type="molecule type" value="Genomic_DNA"/>
</dbReference>
<dbReference type="SUPFAM" id="SSF53335">
    <property type="entry name" value="S-adenosyl-L-methionine-dependent methyltransferases"/>
    <property type="match status" value="1"/>
</dbReference>
<organism evidence="1 2">
    <name type="scientific">Peteryoungia algae</name>
    <dbReference type="NCBI Taxonomy" id="2919917"/>
    <lineage>
        <taxon>Bacteria</taxon>
        <taxon>Pseudomonadati</taxon>
        <taxon>Pseudomonadota</taxon>
        <taxon>Alphaproteobacteria</taxon>
        <taxon>Hyphomicrobiales</taxon>
        <taxon>Rhizobiaceae</taxon>
        <taxon>Peteryoungia</taxon>
    </lineage>
</organism>
<dbReference type="GO" id="GO:0008168">
    <property type="term" value="F:methyltransferase activity"/>
    <property type="evidence" value="ECO:0007669"/>
    <property type="project" value="UniProtKB-KW"/>
</dbReference>
<evidence type="ECO:0000313" key="2">
    <source>
        <dbReference type="Proteomes" id="UP001522662"/>
    </source>
</evidence>
<accession>A0ABT0CXG8</accession>
<keyword evidence="1" id="KW-0614">Plasmid</keyword>
<dbReference type="PANTHER" id="PTHR43861:SF1">
    <property type="entry name" value="TRANS-ACONITATE 2-METHYLTRANSFERASE"/>
    <property type="match status" value="1"/>
</dbReference>
<keyword evidence="2" id="KW-1185">Reference proteome</keyword>
<dbReference type="Proteomes" id="UP001522662">
    <property type="component" value="Unassembled WGS sequence"/>
</dbReference>
<dbReference type="Gene3D" id="3.40.50.150">
    <property type="entry name" value="Vaccinia Virus protein VP39"/>
    <property type="match status" value="1"/>
</dbReference>
<gene>
    <name evidence="1" type="ORF">MKJ03_05960</name>
</gene>
<comment type="caution">
    <text evidence="1">The sequence shown here is derived from an EMBL/GenBank/DDBJ whole genome shotgun (WGS) entry which is preliminary data.</text>
</comment>
<dbReference type="InterPro" id="IPR029063">
    <property type="entry name" value="SAM-dependent_MTases_sf"/>
</dbReference>
<reference evidence="1 2" key="1">
    <citation type="submission" date="2022-03" db="EMBL/GenBank/DDBJ databases">
        <title>Rhizobium SSM4.3 sp. nov., isolated from Sediment (Gouqi Island).</title>
        <authorList>
            <person name="Chen G."/>
        </authorList>
    </citation>
    <scope>NUCLEOTIDE SEQUENCE [LARGE SCALE GENOMIC DNA]</scope>
    <source>
        <strain evidence="1 2">SSM4.3</strain>
        <plasmid evidence="1">unnamed</plasmid>
    </source>
</reference>
<geneLocation type="plasmid" evidence="1">
    <name>unnamed</name>
</geneLocation>
<keyword evidence="1" id="KW-0808">Transferase</keyword>
<dbReference type="PANTHER" id="PTHR43861">
    <property type="entry name" value="TRANS-ACONITATE 2-METHYLTRANSFERASE-RELATED"/>
    <property type="match status" value="1"/>
</dbReference>
<name>A0ABT0CXG8_9HYPH</name>